<gene>
    <name evidence="2" type="ORF">H7313_02075</name>
</gene>
<feature type="domain" description="HTH cro/C1-type" evidence="1">
    <location>
        <begin position="11"/>
        <end position="70"/>
    </location>
</feature>
<protein>
    <submittedName>
        <fullName evidence="2">Helix-turn-helix domain-containing protein</fullName>
    </submittedName>
</protein>
<dbReference type="Proteomes" id="UP000587396">
    <property type="component" value="Unassembled WGS sequence"/>
</dbReference>
<dbReference type="GO" id="GO:0003677">
    <property type="term" value="F:DNA binding"/>
    <property type="evidence" value="ECO:0007669"/>
    <property type="project" value="InterPro"/>
</dbReference>
<dbReference type="SUPFAM" id="SSF47413">
    <property type="entry name" value="lambda repressor-like DNA-binding domains"/>
    <property type="match status" value="1"/>
</dbReference>
<sequence>MGDTYEFSFEEVLKRHRATTKDLVDSQVITQKEAELIDSRKVKAVRLSSLSKICAALGCSPGDIFVVSPENKLDRSSERKL</sequence>
<organism evidence="2 3">
    <name type="scientific">Gordonibacter massiliensis</name>
    <name type="common">ex Traore et al. 2017</name>
    <dbReference type="NCBI Taxonomy" id="1841863"/>
    <lineage>
        <taxon>Bacteria</taxon>
        <taxon>Bacillati</taxon>
        <taxon>Actinomycetota</taxon>
        <taxon>Coriobacteriia</taxon>
        <taxon>Eggerthellales</taxon>
        <taxon>Eggerthellaceae</taxon>
        <taxon>Gordonibacter</taxon>
    </lineage>
</organism>
<dbReference type="InterPro" id="IPR001387">
    <property type="entry name" value="Cro/C1-type_HTH"/>
</dbReference>
<dbReference type="Pfam" id="PF13443">
    <property type="entry name" value="HTH_26"/>
    <property type="match status" value="1"/>
</dbReference>
<proteinExistence type="predicted"/>
<reference evidence="2 3" key="1">
    <citation type="submission" date="2020-08" db="EMBL/GenBank/DDBJ databases">
        <authorList>
            <person name="Liu C."/>
            <person name="Sun Q."/>
        </authorList>
    </citation>
    <scope>NUCLEOTIDE SEQUENCE [LARGE SCALE GENOMIC DNA]</scope>
    <source>
        <strain evidence="2 3">N22</strain>
    </source>
</reference>
<dbReference type="PANTHER" id="PTHR37301:SF1">
    <property type="entry name" value="DNA-BINDING PROTEIN"/>
    <property type="match status" value="1"/>
</dbReference>
<name>A0A842JCB6_9ACTN</name>
<evidence type="ECO:0000313" key="3">
    <source>
        <dbReference type="Proteomes" id="UP000587396"/>
    </source>
</evidence>
<dbReference type="EMBL" id="JACMSE010000001">
    <property type="protein sequence ID" value="MBC2888141.1"/>
    <property type="molecule type" value="Genomic_DNA"/>
</dbReference>
<dbReference type="InterPro" id="IPR010982">
    <property type="entry name" value="Lambda_DNA-bd_dom_sf"/>
</dbReference>
<accession>A0A842JCB6</accession>
<dbReference type="Gene3D" id="1.10.260.40">
    <property type="entry name" value="lambda repressor-like DNA-binding domains"/>
    <property type="match status" value="1"/>
</dbReference>
<evidence type="ECO:0000313" key="2">
    <source>
        <dbReference type="EMBL" id="MBC2888141.1"/>
    </source>
</evidence>
<dbReference type="PANTHER" id="PTHR37301">
    <property type="entry name" value="DNA-BINDING PROTEIN-RELATED"/>
    <property type="match status" value="1"/>
</dbReference>
<dbReference type="RefSeq" id="WP_185904120.1">
    <property type="nucleotide sequence ID" value="NZ_JACMSE010000001.1"/>
</dbReference>
<keyword evidence="3" id="KW-1185">Reference proteome</keyword>
<evidence type="ECO:0000259" key="1">
    <source>
        <dbReference type="Pfam" id="PF13443"/>
    </source>
</evidence>
<dbReference type="AlphaFoldDB" id="A0A842JCB6"/>
<comment type="caution">
    <text evidence="2">The sequence shown here is derived from an EMBL/GenBank/DDBJ whole genome shotgun (WGS) entry which is preliminary data.</text>
</comment>